<name>A0ABD2YZV4_9GENT</name>
<dbReference type="EMBL" id="JBJUIK010000012">
    <property type="protein sequence ID" value="KAL3511068.1"/>
    <property type="molecule type" value="Genomic_DNA"/>
</dbReference>
<accession>A0ABD2YZV4</accession>
<organism evidence="3 4">
    <name type="scientific">Cinchona calisaya</name>
    <dbReference type="NCBI Taxonomy" id="153742"/>
    <lineage>
        <taxon>Eukaryota</taxon>
        <taxon>Viridiplantae</taxon>
        <taxon>Streptophyta</taxon>
        <taxon>Embryophyta</taxon>
        <taxon>Tracheophyta</taxon>
        <taxon>Spermatophyta</taxon>
        <taxon>Magnoliopsida</taxon>
        <taxon>eudicotyledons</taxon>
        <taxon>Gunneridae</taxon>
        <taxon>Pentapetalae</taxon>
        <taxon>asterids</taxon>
        <taxon>lamiids</taxon>
        <taxon>Gentianales</taxon>
        <taxon>Rubiaceae</taxon>
        <taxon>Cinchonoideae</taxon>
        <taxon>Cinchoneae</taxon>
        <taxon>Cinchona</taxon>
    </lineage>
</organism>
<dbReference type="Pfam" id="PF20431">
    <property type="entry name" value="E_motif"/>
    <property type="match status" value="1"/>
</dbReference>
<dbReference type="NCBIfam" id="TIGR00756">
    <property type="entry name" value="PPR"/>
    <property type="match status" value="3"/>
</dbReference>
<feature type="repeat" description="PPR" evidence="2">
    <location>
        <begin position="201"/>
        <end position="235"/>
    </location>
</feature>
<dbReference type="FunFam" id="1.25.40.10:FF:000348">
    <property type="entry name" value="Pentatricopeptide repeat-containing protein chloroplastic"/>
    <property type="match status" value="1"/>
</dbReference>
<dbReference type="Pfam" id="PF01535">
    <property type="entry name" value="PPR"/>
    <property type="match status" value="3"/>
</dbReference>
<protein>
    <recommendedName>
        <fullName evidence="5">Pentatricopeptide repeat-containing protein At5g66520-like</fullName>
    </recommendedName>
</protein>
<proteinExistence type="predicted"/>
<dbReference type="Pfam" id="PF13041">
    <property type="entry name" value="PPR_2"/>
    <property type="match status" value="1"/>
</dbReference>
<dbReference type="InterPro" id="IPR011990">
    <property type="entry name" value="TPR-like_helical_dom_sf"/>
</dbReference>
<dbReference type="InterPro" id="IPR046960">
    <property type="entry name" value="PPR_At4g14850-like_plant"/>
</dbReference>
<comment type="caution">
    <text evidence="3">The sequence shown here is derived from an EMBL/GenBank/DDBJ whole genome shotgun (WGS) entry which is preliminary data.</text>
</comment>
<dbReference type="PANTHER" id="PTHR47926">
    <property type="entry name" value="PENTATRICOPEPTIDE REPEAT-CONTAINING PROTEIN"/>
    <property type="match status" value="1"/>
</dbReference>
<evidence type="ECO:0000313" key="4">
    <source>
        <dbReference type="Proteomes" id="UP001630127"/>
    </source>
</evidence>
<gene>
    <name evidence="3" type="ORF">ACH5RR_030469</name>
</gene>
<dbReference type="AlphaFoldDB" id="A0ABD2YZV4"/>
<evidence type="ECO:0000256" key="1">
    <source>
        <dbReference type="ARBA" id="ARBA00022737"/>
    </source>
</evidence>
<feature type="repeat" description="PPR" evidence="2">
    <location>
        <begin position="302"/>
        <end position="336"/>
    </location>
</feature>
<reference evidence="3 4" key="1">
    <citation type="submission" date="2024-11" db="EMBL/GenBank/DDBJ databases">
        <title>A near-complete genome assembly of Cinchona calisaya.</title>
        <authorList>
            <person name="Lian D.C."/>
            <person name="Zhao X.W."/>
            <person name="Wei L."/>
        </authorList>
    </citation>
    <scope>NUCLEOTIDE SEQUENCE [LARGE SCALE GENOMIC DNA]</scope>
    <source>
        <tissue evidence="3">Nenye</tissue>
    </source>
</reference>
<keyword evidence="1" id="KW-0677">Repeat</keyword>
<dbReference type="PROSITE" id="PS51375">
    <property type="entry name" value="PPR"/>
    <property type="match status" value="2"/>
</dbReference>
<dbReference type="FunFam" id="1.25.40.10:FF:000184">
    <property type="entry name" value="Pentatricopeptide repeat-containing protein, chloroplastic"/>
    <property type="match status" value="1"/>
</dbReference>
<evidence type="ECO:0000256" key="2">
    <source>
        <dbReference type="PROSITE-ProRule" id="PRU00708"/>
    </source>
</evidence>
<evidence type="ECO:0008006" key="5">
    <source>
        <dbReference type="Google" id="ProtNLM"/>
    </source>
</evidence>
<dbReference type="Gene3D" id="1.25.40.10">
    <property type="entry name" value="Tetratricopeptide repeat domain"/>
    <property type="match status" value="4"/>
</dbReference>
<dbReference type="InterPro" id="IPR002885">
    <property type="entry name" value="PPR_rpt"/>
</dbReference>
<dbReference type="PANTHER" id="PTHR47926:SF352">
    <property type="entry name" value="REPEAT-CONTAINING PROTEIN, PUTATIVE-RELATED"/>
    <property type="match status" value="1"/>
</dbReference>
<keyword evidence="4" id="KW-1185">Reference proteome</keyword>
<dbReference type="InterPro" id="IPR046848">
    <property type="entry name" value="E_motif"/>
</dbReference>
<sequence>MMYSKRCLDLLEKCRNMKQLKQAHGQAITCGLGTNSYALSRILAFCSNPILGCSSYAYEIFQQIQHPTICICNTVVKSLLLKNNELEKIIAIYKSILRNEMYPDNYTLPYMLKACANTKSFILGELIHGHCLKLGFLVNSYVGNSLIVMYSSLLNMESARLVFDEIPWPCVVSWTVLISGYAKKGDVYAARLVFDEVKVKDRGIWGAMLSGYVQNNCFKEGLKLFRLLQLDGIEPDEAIFVSVLSACAHLGCLDIGVWVHGYVGKCNMPLTVKLGTALIDMYAKCGYLDLAQKVFYEMPKRDVICWNAMILGFGMNGNGKGALRLFWEMEKNGIMPDDITFISMFTACSYSGMAREGLRLLEVMCNVYEMEPKSEHYGCIIDFLSRAGLLEEAKNIVQRMPKTSASSEEAIAWRALLSACSHGEIHLAEAAAERLVQLECHSGAYVLLSNLYSAAGRHDSAKRLRKKMQNRGIDKAPGCSSVEINGVVHEFVAGEKTHLCMDEVCGLLEVINKQSDFSWCNSKIFLQDNVVCLDNGLI</sequence>
<evidence type="ECO:0000313" key="3">
    <source>
        <dbReference type="EMBL" id="KAL3511068.1"/>
    </source>
</evidence>
<dbReference type="Proteomes" id="UP001630127">
    <property type="component" value="Unassembled WGS sequence"/>
</dbReference>